<evidence type="ECO:0000259" key="10">
    <source>
        <dbReference type="PROSITE" id="PS50110"/>
    </source>
</evidence>
<dbReference type="InterPro" id="IPR018062">
    <property type="entry name" value="HTH_AraC-typ_CS"/>
</dbReference>
<protein>
    <submittedName>
        <fullName evidence="11">DNA-binding response regulator</fullName>
    </submittedName>
</protein>
<dbReference type="GO" id="GO:0000160">
    <property type="term" value="P:phosphorelay signal transduction system"/>
    <property type="evidence" value="ECO:0007669"/>
    <property type="project" value="UniProtKB-KW"/>
</dbReference>
<evidence type="ECO:0000256" key="1">
    <source>
        <dbReference type="ARBA" id="ARBA00004496"/>
    </source>
</evidence>
<keyword evidence="4" id="KW-0902">Two-component regulatory system</keyword>
<feature type="domain" description="Response regulatory" evidence="10">
    <location>
        <begin position="2"/>
        <end position="119"/>
    </location>
</feature>
<comment type="caution">
    <text evidence="11">The sequence shown here is derived from an EMBL/GenBank/DDBJ whole genome shotgun (WGS) entry which is preliminary data.</text>
</comment>
<dbReference type="PANTHER" id="PTHR42713:SF3">
    <property type="entry name" value="TRANSCRIPTIONAL REGULATORY PROTEIN HPTR"/>
    <property type="match status" value="1"/>
</dbReference>
<proteinExistence type="predicted"/>
<dbReference type="CDD" id="cd17536">
    <property type="entry name" value="REC_YesN-like"/>
    <property type="match status" value="1"/>
</dbReference>
<dbReference type="InterPro" id="IPR001789">
    <property type="entry name" value="Sig_transdc_resp-reg_receiver"/>
</dbReference>
<dbReference type="OrthoDB" id="342399at2"/>
<dbReference type="Gene3D" id="3.40.50.2300">
    <property type="match status" value="1"/>
</dbReference>
<dbReference type="PROSITE" id="PS50110">
    <property type="entry name" value="RESPONSE_REGULATORY"/>
    <property type="match status" value="1"/>
</dbReference>
<dbReference type="InterPro" id="IPR011006">
    <property type="entry name" value="CheY-like_superfamily"/>
</dbReference>
<organism evidence="11 12">
    <name type="scientific">Paenibacillus campinasensis</name>
    <dbReference type="NCBI Taxonomy" id="66347"/>
    <lineage>
        <taxon>Bacteria</taxon>
        <taxon>Bacillati</taxon>
        <taxon>Bacillota</taxon>
        <taxon>Bacilli</taxon>
        <taxon>Bacillales</taxon>
        <taxon>Paenibacillaceae</taxon>
        <taxon>Paenibacillus</taxon>
    </lineage>
</organism>
<evidence type="ECO:0000256" key="7">
    <source>
        <dbReference type="ARBA" id="ARBA00023163"/>
    </source>
</evidence>
<evidence type="ECO:0000259" key="9">
    <source>
        <dbReference type="PROSITE" id="PS01124"/>
    </source>
</evidence>
<dbReference type="SMART" id="SM00448">
    <property type="entry name" value="REC"/>
    <property type="match status" value="1"/>
</dbReference>
<dbReference type="PANTHER" id="PTHR42713">
    <property type="entry name" value="HISTIDINE KINASE-RELATED"/>
    <property type="match status" value="1"/>
</dbReference>
<dbReference type="InterPro" id="IPR020449">
    <property type="entry name" value="Tscrpt_reg_AraC-type_HTH"/>
</dbReference>
<keyword evidence="3 8" id="KW-0597">Phosphoprotein</keyword>
<dbReference type="InterPro" id="IPR041522">
    <property type="entry name" value="CdaR_GGDEF"/>
</dbReference>
<gene>
    <name evidence="11" type="ORF">CHH67_03615</name>
</gene>
<dbReference type="GO" id="GO:0043565">
    <property type="term" value="F:sequence-specific DNA binding"/>
    <property type="evidence" value="ECO:0007669"/>
    <property type="project" value="InterPro"/>
</dbReference>
<evidence type="ECO:0000313" key="12">
    <source>
        <dbReference type="Proteomes" id="UP000215596"/>
    </source>
</evidence>
<dbReference type="PRINTS" id="PR00032">
    <property type="entry name" value="HTHARAC"/>
</dbReference>
<keyword evidence="2" id="KW-0963">Cytoplasm</keyword>
<name>A0A268F2G2_9BACL</name>
<reference evidence="11 12" key="1">
    <citation type="submission" date="2017-07" db="EMBL/GenBank/DDBJ databases">
        <title>Isolation and whole genome analysis of endospore-forming bacteria from heroin.</title>
        <authorList>
            <person name="Kalinowski J."/>
            <person name="Ahrens B."/>
            <person name="Al-Dilaimi A."/>
            <person name="Winkler A."/>
            <person name="Wibberg D."/>
            <person name="Schleenbecker U."/>
            <person name="Ruckert C."/>
            <person name="Wolfel R."/>
            <person name="Grass G."/>
        </authorList>
    </citation>
    <scope>NUCLEOTIDE SEQUENCE [LARGE SCALE GENOMIC DNA]</scope>
    <source>
        <strain evidence="11 12">7537-G1</strain>
    </source>
</reference>
<dbReference type="Pfam" id="PF17853">
    <property type="entry name" value="GGDEF_2"/>
    <property type="match status" value="1"/>
</dbReference>
<dbReference type="PROSITE" id="PS01124">
    <property type="entry name" value="HTH_ARAC_FAMILY_2"/>
    <property type="match status" value="1"/>
</dbReference>
<dbReference type="InterPro" id="IPR009057">
    <property type="entry name" value="Homeodomain-like_sf"/>
</dbReference>
<dbReference type="SUPFAM" id="SSF46689">
    <property type="entry name" value="Homeodomain-like"/>
    <property type="match status" value="2"/>
</dbReference>
<dbReference type="Pfam" id="PF12833">
    <property type="entry name" value="HTH_18"/>
    <property type="match status" value="1"/>
</dbReference>
<evidence type="ECO:0000256" key="4">
    <source>
        <dbReference type="ARBA" id="ARBA00023012"/>
    </source>
</evidence>
<evidence type="ECO:0000256" key="6">
    <source>
        <dbReference type="ARBA" id="ARBA00023125"/>
    </source>
</evidence>
<evidence type="ECO:0000256" key="8">
    <source>
        <dbReference type="PROSITE-ProRule" id="PRU00169"/>
    </source>
</evidence>
<dbReference type="AlphaFoldDB" id="A0A268F2G2"/>
<dbReference type="InterPro" id="IPR051552">
    <property type="entry name" value="HptR"/>
</dbReference>
<dbReference type="SMART" id="SM00342">
    <property type="entry name" value="HTH_ARAC"/>
    <property type="match status" value="1"/>
</dbReference>
<keyword evidence="7" id="KW-0804">Transcription</keyword>
<dbReference type="GO" id="GO:0005737">
    <property type="term" value="C:cytoplasm"/>
    <property type="evidence" value="ECO:0007669"/>
    <property type="project" value="UniProtKB-SubCell"/>
</dbReference>
<dbReference type="GO" id="GO:0003700">
    <property type="term" value="F:DNA-binding transcription factor activity"/>
    <property type="evidence" value="ECO:0007669"/>
    <property type="project" value="InterPro"/>
</dbReference>
<dbReference type="PROSITE" id="PS00041">
    <property type="entry name" value="HTH_ARAC_FAMILY_1"/>
    <property type="match status" value="1"/>
</dbReference>
<keyword evidence="5" id="KW-0805">Transcription regulation</keyword>
<comment type="subcellular location">
    <subcellularLocation>
        <location evidence="1">Cytoplasm</location>
    </subcellularLocation>
</comment>
<dbReference type="InterPro" id="IPR018060">
    <property type="entry name" value="HTH_AraC"/>
</dbReference>
<dbReference type="RefSeq" id="WP_095263622.1">
    <property type="nucleotide sequence ID" value="NZ_NPBY01000011.1"/>
</dbReference>
<evidence type="ECO:0000313" key="11">
    <source>
        <dbReference type="EMBL" id="PAD79576.1"/>
    </source>
</evidence>
<dbReference type="SUPFAM" id="SSF52172">
    <property type="entry name" value="CheY-like"/>
    <property type="match status" value="1"/>
</dbReference>
<accession>A0A268F2G2</accession>
<evidence type="ECO:0000256" key="3">
    <source>
        <dbReference type="ARBA" id="ARBA00022553"/>
    </source>
</evidence>
<dbReference type="EMBL" id="NPBY01000011">
    <property type="protein sequence ID" value="PAD79576.1"/>
    <property type="molecule type" value="Genomic_DNA"/>
</dbReference>
<evidence type="ECO:0000256" key="2">
    <source>
        <dbReference type="ARBA" id="ARBA00022490"/>
    </source>
</evidence>
<sequence length="531" mass="59549">MKVLIVDDEEIIREGLSSVISWSELGLTLLPPASSAEEALERLPVDKPHIILTDIRMSGITGLEMADEAKERLPDVEIIILSGHNDFAYAQKAIRQGVVDYLLKTSPPEDIIQTVLKAKQRLQERWADKTREDRMARDEKERQFYKWVIQGEPVPGELPSFIGESFTRAGEDPGAYHWQVLILEAQGWNGPGYSASLLLFAVQNMLQDLLPYSAFAIQKDSLVGLMAVGAGGEPAGAEPQDGWLHLIGRVENLLKCNIRLAIGETVTSVEQAHQSYTAAASVFRYFHLLSSKVLDYRVIASRQGGKMLLSQEEETALGTLLLDNDPVALNRWVEGLYETLSADPQSTFESAEACLQSAAVAGYRWLERTLRTTGREEELRMEPWLQTEREGLLPRGALFRYLHEIMDHYHTHLGDGSEAHVRRAKAFVESSSLREISLQQVAGHLHLHPGHLGELFRKVTGTTFGDYVTELRMKRAMELLAASPAKVSEISLLIGYEDVKYFSRLFKKHVGKTPSEYREETQVGSEVKAWN</sequence>
<dbReference type="Gene3D" id="1.10.10.60">
    <property type="entry name" value="Homeodomain-like"/>
    <property type="match status" value="2"/>
</dbReference>
<dbReference type="Pfam" id="PF00072">
    <property type="entry name" value="Response_reg"/>
    <property type="match status" value="1"/>
</dbReference>
<keyword evidence="6 11" id="KW-0238">DNA-binding</keyword>
<feature type="domain" description="HTH araC/xylS-type" evidence="9">
    <location>
        <begin position="422"/>
        <end position="520"/>
    </location>
</feature>
<evidence type="ECO:0000256" key="5">
    <source>
        <dbReference type="ARBA" id="ARBA00023015"/>
    </source>
</evidence>
<dbReference type="Proteomes" id="UP000215596">
    <property type="component" value="Unassembled WGS sequence"/>
</dbReference>
<feature type="modified residue" description="4-aspartylphosphate" evidence="8">
    <location>
        <position position="54"/>
    </location>
</feature>